<dbReference type="InterPro" id="IPR037185">
    <property type="entry name" value="EmrE-like"/>
</dbReference>
<evidence type="ECO:0000256" key="1">
    <source>
        <dbReference type="ARBA" id="ARBA00004651"/>
    </source>
</evidence>
<keyword evidence="7 8" id="KW-0472">Membrane</keyword>
<feature type="transmembrane region" description="Helical" evidence="8">
    <location>
        <begin position="149"/>
        <end position="165"/>
    </location>
</feature>
<feature type="domain" description="EamA" evidence="9">
    <location>
        <begin position="6"/>
        <end position="142"/>
    </location>
</feature>
<feature type="transmembrane region" description="Helical" evidence="8">
    <location>
        <begin position="37"/>
        <end position="58"/>
    </location>
</feature>
<dbReference type="AlphaFoldDB" id="A0A4R2NVB4"/>
<name>A0A4R2NVB4_RHOAD</name>
<proteinExistence type="inferred from homology"/>
<organism evidence="10 11">
    <name type="scientific">Rhodovulum adriaticum</name>
    <name type="common">Rhodopseudomonas adriatica</name>
    <dbReference type="NCBI Taxonomy" id="35804"/>
    <lineage>
        <taxon>Bacteria</taxon>
        <taxon>Pseudomonadati</taxon>
        <taxon>Pseudomonadota</taxon>
        <taxon>Alphaproteobacteria</taxon>
        <taxon>Rhodobacterales</taxon>
        <taxon>Paracoccaceae</taxon>
        <taxon>Rhodovulum</taxon>
    </lineage>
</organism>
<dbReference type="InterPro" id="IPR000620">
    <property type="entry name" value="EamA_dom"/>
</dbReference>
<evidence type="ECO:0000256" key="5">
    <source>
        <dbReference type="ARBA" id="ARBA00022692"/>
    </source>
</evidence>
<comment type="similarity">
    <text evidence="2">Belongs to the EamA transporter family.</text>
</comment>
<keyword evidence="6 8" id="KW-1133">Transmembrane helix</keyword>
<keyword evidence="11" id="KW-1185">Reference proteome</keyword>
<dbReference type="SUPFAM" id="SSF103481">
    <property type="entry name" value="Multidrug resistance efflux transporter EmrE"/>
    <property type="match status" value="2"/>
</dbReference>
<feature type="transmembrane region" description="Helical" evidence="8">
    <location>
        <begin position="215"/>
        <end position="235"/>
    </location>
</feature>
<feature type="transmembrane region" description="Helical" evidence="8">
    <location>
        <begin position="126"/>
        <end position="143"/>
    </location>
</feature>
<keyword evidence="5 8" id="KW-0812">Transmembrane</keyword>
<evidence type="ECO:0000256" key="3">
    <source>
        <dbReference type="ARBA" id="ARBA00022448"/>
    </source>
</evidence>
<dbReference type="Proteomes" id="UP000295733">
    <property type="component" value="Unassembled WGS sequence"/>
</dbReference>
<feature type="transmembrane region" description="Helical" evidence="8">
    <location>
        <begin position="7"/>
        <end position="25"/>
    </location>
</feature>
<feature type="transmembrane region" description="Helical" evidence="8">
    <location>
        <begin position="272"/>
        <end position="290"/>
    </location>
</feature>
<reference evidence="10 11" key="1">
    <citation type="submission" date="2019-03" db="EMBL/GenBank/DDBJ databases">
        <title>Genomic Encyclopedia of Type Strains, Phase IV (KMG-IV): sequencing the most valuable type-strain genomes for metagenomic binning, comparative biology and taxonomic classification.</title>
        <authorList>
            <person name="Goeker M."/>
        </authorList>
    </citation>
    <scope>NUCLEOTIDE SEQUENCE [LARGE SCALE GENOMIC DNA]</scope>
    <source>
        <strain evidence="10 11">DSM 2781</strain>
    </source>
</reference>
<evidence type="ECO:0000256" key="6">
    <source>
        <dbReference type="ARBA" id="ARBA00022989"/>
    </source>
</evidence>
<dbReference type="InterPro" id="IPR004626">
    <property type="entry name" value="RarD"/>
</dbReference>
<dbReference type="GO" id="GO:0005886">
    <property type="term" value="C:plasma membrane"/>
    <property type="evidence" value="ECO:0007669"/>
    <property type="project" value="UniProtKB-SubCell"/>
</dbReference>
<evidence type="ECO:0000259" key="9">
    <source>
        <dbReference type="Pfam" id="PF00892"/>
    </source>
</evidence>
<dbReference type="OrthoDB" id="369870at2"/>
<accession>A0A4R2NVB4</accession>
<evidence type="ECO:0000313" key="11">
    <source>
        <dbReference type="Proteomes" id="UP000295733"/>
    </source>
</evidence>
<evidence type="ECO:0000313" key="10">
    <source>
        <dbReference type="EMBL" id="TCP25531.1"/>
    </source>
</evidence>
<feature type="transmembrane region" description="Helical" evidence="8">
    <location>
        <begin position="70"/>
        <end position="90"/>
    </location>
</feature>
<keyword evidence="4" id="KW-1003">Cell membrane</keyword>
<gene>
    <name evidence="10" type="ORF">EV656_103284</name>
</gene>
<dbReference type="PANTHER" id="PTHR22911">
    <property type="entry name" value="ACYL-MALONYL CONDENSING ENZYME-RELATED"/>
    <property type="match status" value="1"/>
</dbReference>
<feature type="transmembrane region" description="Helical" evidence="8">
    <location>
        <begin position="102"/>
        <end position="119"/>
    </location>
</feature>
<dbReference type="NCBIfam" id="TIGR00688">
    <property type="entry name" value="rarD"/>
    <property type="match status" value="1"/>
</dbReference>
<dbReference type="EMBL" id="SLXL01000003">
    <property type="protein sequence ID" value="TCP25531.1"/>
    <property type="molecule type" value="Genomic_DNA"/>
</dbReference>
<dbReference type="Pfam" id="PF00892">
    <property type="entry name" value="EamA"/>
    <property type="match status" value="1"/>
</dbReference>
<sequence>MSDAQKGILAMAAACVIWGLSAMYYKLVAHVPPLEVLSHRTLWSLVFFGLVLAAQGRLIELGRLLARPRALAVVFVAALAISSNWFVFIYSVQVGHAVQASLGYYIFPLVAVALGFVFLGERHSTLKWLAVALACAAVAGLTWGLGVAPWASLFLAFTFGTYGLVKRSVPAGPVVSVTCEVLLLAPLALIWLWGVHSQGWPGLTGRNLGIFGHDLGDSLLLAFSGPLTATPLILFSYASKRVSYATVGLVQYINPTLQFLVATLVFKEAFTGWHAVAFGLIWTALALYSAESLRQDRAARRAAISAGTSGTR</sequence>
<feature type="transmembrane region" description="Helical" evidence="8">
    <location>
        <begin position="177"/>
        <end position="195"/>
    </location>
</feature>
<comment type="caution">
    <text evidence="10">The sequence shown here is derived from an EMBL/GenBank/DDBJ whole genome shotgun (WGS) entry which is preliminary data.</text>
</comment>
<dbReference type="RefSeq" id="WP_132601711.1">
    <property type="nucleotide sequence ID" value="NZ_NRRP01000028.1"/>
</dbReference>
<keyword evidence="3" id="KW-0813">Transport</keyword>
<evidence type="ECO:0000256" key="4">
    <source>
        <dbReference type="ARBA" id="ARBA00022475"/>
    </source>
</evidence>
<evidence type="ECO:0000256" key="7">
    <source>
        <dbReference type="ARBA" id="ARBA00023136"/>
    </source>
</evidence>
<evidence type="ECO:0000256" key="8">
    <source>
        <dbReference type="SAM" id="Phobius"/>
    </source>
</evidence>
<feature type="transmembrane region" description="Helical" evidence="8">
    <location>
        <begin position="242"/>
        <end position="266"/>
    </location>
</feature>
<protein>
    <submittedName>
        <fullName evidence="10">Chloramphenicol-sensitive protein RarD</fullName>
    </submittedName>
</protein>
<comment type="subcellular location">
    <subcellularLocation>
        <location evidence="1">Cell membrane</location>
        <topology evidence="1">Multi-pass membrane protein</topology>
    </subcellularLocation>
</comment>
<dbReference type="PANTHER" id="PTHR22911:SF137">
    <property type="entry name" value="SOLUTE CARRIER FAMILY 35 MEMBER G2-RELATED"/>
    <property type="match status" value="1"/>
</dbReference>
<evidence type="ECO:0000256" key="2">
    <source>
        <dbReference type="ARBA" id="ARBA00007362"/>
    </source>
</evidence>